<dbReference type="PANTHER" id="PTHR21666:SF288">
    <property type="entry name" value="CELL DIVISION PROTEIN YTFB"/>
    <property type="match status" value="1"/>
</dbReference>
<evidence type="ECO:0000256" key="3">
    <source>
        <dbReference type="ARBA" id="ARBA00022670"/>
    </source>
</evidence>
<dbReference type="GO" id="GO:0042834">
    <property type="term" value="F:peptidoglycan binding"/>
    <property type="evidence" value="ECO:0007669"/>
    <property type="project" value="InterPro"/>
</dbReference>
<reference evidence="13" key="1">
    <citation type="submission" date="2023-01" db="EMBL/GenBank/DDBJ databases">
        <title>Complete genome sequence of Planctobacterium marinum strain Dej080120_11.</title>
        <authorList>
            <person name="Ueki S."/>
            <person name="Maruyama F."/>
        </authorList>
    </citation>
    <scope>NUCLEOTIDE SEQUENCE</scope>
    <source>
        <strain evidence="13">Dej080120_11</strain>
    </source>
</reference>
<feature type="domain" description="Csd3-like second N-terminal" evidence="12">
    <location>
        <begin position="298"/>
        <end position="412"/>
    </location>
</feature>
<dbReference type="AlphaFoldDB" id="A0AA48HFD8"/>
<feature type="region of interest" description="Disordered" evidence="8">
    <location>
        <begin position="84"/>
        <end position="120"/>
    </location>
</feature>
<dbReference type="Gene3D" id="2.70.70.10">
    <property type="entry name" value="Glucose Permease (Domain IIA)"/>
    <property type="match status" value="1"/>
</dbReference>
<feature type="domain" description="M23ase beta-sheet core" evidence="9">
    <location>
        <begin position="424"/>
        <end position="518"/>
    </location>
</feature>
<comment type="cofactor">
    <cofactor evidence="1">
        <name>Zn(2+)</name>
        <dbReference type="ChEBI" id="CHEBI:29105"/>
    </cofactor>
</comment>
<feature type="domain" description="Opacity-associated protein A-like N-terminal" evidence="11">
    <location>
        <begin position="11"/>
        <end position="36"/>
    </location>
</feature>
<keyword evidence="6" id="KW-0862">Zinc</keyword>
<keyword evidence="3" id="KW-0645">Protease</keyword>
<dbReference type="CDD" id="cd00118">
    <property type="entry name" value="LysM"/>
    <property type="match status" value="1"/>
</dbReference>
<name>A0AA48HFD8_9ALTE</name>
<dbReference type="FunFam" id="2.70.70.10:FF:000002">
    <property type="entry name" value="Murein DD-endopeptidase MepM"/>
    <property type="match status" value="1"/>
</dbReference>
<comment type="subcellular location">
    <subcellularLocation>
        <location evidence="2">Cell envelope</location>
    </subcellularLocation>
</comment>
<dbReference type="GO" id="GO:0046872">
    <property type="term" value="F:metal ion binding"/>
    <property type="evidence" value="ECO:0007669"/>
    <property type="project" value="UniProtKB-KW"/>
</dbReference>
<dbReference type="CDD" id="cd12797">
    <property type="entry name" value="M23_peptidase"/>
    <property type="match status" value="1"/>
</dbReference>
<dbReference type="Pfam" id="PF04225">
    <property type="entry name" value="LysM_OapA"/>
    <property type="match status" value="1"/>
</dbReference>
<evidence type="ECO:0000259" key="9">
    <source>
        <dbReference type="Pfam" id="PF01551"/>
    </source>
</evidence>
<keyword evidence="4" id="KW-0479">Metal-binding</keyword>
<evidence type="ECO:0000313" key="14">
    <source>
        <dbReference type="Proteomes" id="UP001333710"/>
    </source>
</evidence>
<feature type="domain" description="Opacity-associated protein A LysM-like" evidence="10">
    <location>
        <begin position="202"/>
        <end position="280"/>
    </location>
</feature>
<dbReference type="GO" id="GO:0030313">
    <property type="term" value="C:cell envelope"/>
    <property type="evidence" value="ECO:0007669"/>
    <property type="project" value="UniProtKB-SubCell"/>
</dbReference>
<evidence type="ECO:0000256" key="1">
    <source>
        <dbReference type="ARBA" id="ARBA00001947"/>
    </source>
</evidence>
<dbReference type="KEGG" id="pmaw:MACH26_08820"/>
<dbReference type="Proteomes" id="UP001333710">
    <property type="component" value="Chromosome"/>
</dbReference>
<evidence type="ECO:0000256" key="6">
    <source>
        <dbReference type="ARBA" id="ARBA00022833"/>
    </source>
</evidence>
<evidence type="ECO:0008006" key="15">
    <source>
        <dbReference type="Google" id="ProtNLM"/>
    </source>
</evidence>
<dbReference type="Pfam" id="PF08525">
    <property type="entry name" value="OapA_N"/>
    <property type="match status" value="1"/>
</dbReference>
<dbReference type="PANTHER" id="PTHR21666">
    <property type="entry name" value="PEPTIDASE-RELATED"/>
    <property type="match status" value="1"/>
</dbReference>
<evidence type="ECO:0000256" key="4">
    <source>
        <dbReference type="ARBA" id="ARBA00022723"/>
    </source>
</evidence>
<dbReference type="InterPro" id="IPR050570">
    <property type="entry name" value="Cell_wall_metabolism_enzyme"/>
</dbReference>
<dbReference type="SUPFAM" id="SSF51261">
    <property type="entry name" value="Duplicated hybrid motif"/>
    <property type="match status" value="1"/>
</dbReference>
<evidence type="ECO:0000256" key="8">
    <source>
        <dbReference type="SAM" id="MobiDB-lite"/>
    </source>
</evidence>
<keyword evidence="7" id="KW-0482">Metalloprotease</keyword>
<keyword evidence="5" id="KW-0378">Hydrolase</keyword>
<dbReference type="GO" id="GO:0004222">
    <property type="term" value="F:metalloendopeptidase activity"/>
    <property type="evidence" value="ECO:0007669"/>
    <property type="project" value="TreeGrafter"/>
</dbReference>
<dbReference type="InterPro" id="IPR013731">
    <property type="entry name" value="OapA_N"/>
</dbReference>
<feature type="compositionally biased region" description="Basic and acidic residues" evidence="8">
    <location>
        <begin position="107"/>
        <end position="116"/>
    </location>
</feature>
<dbReference type="EMBL" id="AP027272">
    <property type="protein sequence ID" value="BDX05361.1"/>
    <property type="molecule type" value="Genomic_DNA"/>
</dbReference>
<dbReference type="InterPro" id="IPR045834">
    <property type="entry name" value="Csd3_N2"/>
</dbReference>
<evidence type="ECO:0000256" key="7">
    <source>
        <dbReference type="ARBA" id="ARBA00023049"/>
    </source>
</evidence>
<keyword evidence="14" id="KW-1185">Reference proteome</keyword>
<evidence type="ECO:0000259" key="10">
    <source>
        <dbReference type="Pfam" id="PF04225"/>
    </source>
</evidence>
<organism evidence="13 14">
    <name type="scientific">Planctobacterium marinum</name>
    <dbReference type="NCBI Taxonomy" id="1631968"/>
    <lineage>
        <taxon>Bacteria</taxon>
        <taxon>Pseudomonadati</taxon>
        <taxon>Pseudomonadota</taxon>
        <taxon>Gammaproteobacteria</taxon>
        <taxon>Alteromonadales</taxon>
        <taxon>Alteromonadaceae</taxon>
        <taxon>Planctobacterium</taxon>
    </lineage>
</organism>
<dbReference type="GO" id="GO:0006508">
    <property type="term" value="P:proteolysis"/>
    <property type="evidence" value="ECO:0007669"/>
    <property type="project" value="UniProtKB-KW"/>
</dbReference>
<dbReference type="InterPro" id="IPR018392">
    <property type="entry name" value="LysM"/>
</dbReference>
<dbReference type="InterPro" id="IPR016047">
    <property type="entry name" value="M23ase_b-sheet_dom"/>
</dbReference>
<evidence type="ECO:0000256" key="2">
    <source>
        <dbReference type="ARBA" id="ARBA00004196"/>
    </source>
</evidence>
<accession>A0AA48HFD8</accession>
<dbReference type="Pfam" id="PF01551">
    <property type="entry name" value="Peptidase_M23"/>
    <property type="match status" value="1"/>
</dbReference>
<proteinExistence type="predicted"/>
<dbReference type="InterPro" id="IPR007340">
    <property type="entry name" value="LysM_Opacity-associatedA"/>
</dbReference>
<dbReference type="Pfam" id="PF19425">
    <property type="entry name" value="Csd3_N2"/>
    <property type="match status" value="1"/>
</dbReference>
<dbReference type="InterPro" id="IPR011055">
    <property type="entry name" value="Dup_hybrid_motif"/>
</dbReference>
<evidence type="ECO:0000313" key="13">
    <source>
        <dbReference type="EMBL" id="BDX05361.1"/>
    </source>
</evidence>
<gene>
    <name evidence="13" type="ORF">MACH26_08820</name>
</gene>
<sequence length="559" mass="62591">MKHIHVARQHFDRLPKKHKLVLSVLVLFTLLLTLIPGEADSKNAPQADQLKLGQRVSIALPDSIANSDEASSLIVTQQMLNKQQAEQSSIEPQPVSKPELADAEQLAAKHNDKAQPEETVLEESVIEETVFDAAPLDETNLDESIVTQASVVVDAELAKLPSGFDDIPHGEALELSPGTRYVLPIDASILLDSDVSFEEEQEWQTYTVRRGDNLAKIFSRAGLTAKEVYHVSRAGSAAKKLLKIMPGENLEILKSKEGDFKELQYSYSPTEAVRVYKQSDSYKSEVQQKELYTRLNYASGEISSNFWNAGVEAGLSDNLIMSLATVFGWDIDFALDIRKGDNFNVIFEENYIEGEFVGYGDIVAAEFSNQGEEFAAIRYKDGNYYTPEGRSMRKSFLRAPVNFKYISSNFNPRRFHPVQKRYKAHNGIDYAAKTGTPVVAAGDGKVIESSYNRFNGHYVFLQHGDTYTTKYIHFSKRAVKKGQWVKQGQVIGYVGATGLAAGPHLHYEFLVNGVHKNPRTVKLPKALPIKKSEKSEFLELARDYQAKLDNNRRIMLAMN</sequence>
<evidence type="ECO:0000259" key="11">
    <source>
        <dbReference type="Pfam" id="PF08525"/>
    </source>
</evidence>
<protein>
    <recommendedName>
        <fullName evidence="15">Peptidase, M23/M37 family</fullName>
    </recommendedName>
</protein>
<evidence type="ECO:0000259" key="12">
    <source>
        <dbReference type="Pfam" id="PF19425"/>
    </source>
</evidence>
<evidence type="ECO:0000256" key="5">
    <source>
        <dbReference type="ARBA" id="ARBA00022801"/>
    </source>
</evidence>
<dbReference type="Gene3D" id="3.10.450.350">
    <property type="match status" value="2"/>
</dbReference>